<reference evidence="1" key="1">
    <citation type="submission" date="2013-11" db="EMBL/GenBank/DDBJ databases">
        <title>The Genome Sequence of Phytophthora parasitica CJ02B3.</title>
        <authorList>
            <consortium name="The Broad Institute Genomics Platform"/>
            <person name="Russ C."/>
            <person name="Tyler B."/>
            <person name="Panabieres F."/>
            <person name="Shan W."/>
            <person name="Tripathy S."/>
            <person name="Grunwald N."/>
            <person name="Machado M."/>
            <person name="Johnson C.S."/>
            <person name="Arredondo F."/>
            <person name="Hong C."/>
            <person name="Coffey M."/>
            <person name="Young S.K."/>
            <person name="Zeng Q."/>
            <person name="Gargeya S."/>
            <person name="Fitzgerald M."/>
            <person name="Abouelleil A."/>
            <person name="Alvarado L."/>
            <person name="Chapman S.B."/>
            <person name="Gainer-Dewar J."/>
            <person name="Goldberg J."/>
            <person name="Griggs A."/>
            <person name="Gujja S."/>
            <person name="Hansen M."/>
            <person name="Howarth C."/>
            <person name="Imamovic A."/>
            <person name="Ireland A."/>
            <person name="Larimer J."/>
            <person name="McCowan C."/>
            <person name="Murphy C."/>
            <person name="Pearson M."/>
            <person name="Poon T.W."/>
            <person name="Priest M."/>
            <person name="Roberts A."/>
            <person name="Saif S."/>
            <person name="Shea T."/>
            <person name="Sykes S."/>
            <person name="Wortman J."/>
            <person name="Nusbaum C."/>
            <person name="Birren B."/>
        </authorList>
    </citation>
    <scope>NUCLEOTIDE SEQUENCE [LARGE SCALE GENOMIC DNA]</scope>
    <source>
        <strain evidence="1">CJ02B3</strain>
    </source>
</reference>
<proteinExistence type="predicted"/>
<dbReference type="Proteomes" id="UP000053864">
    <property type="component" value="Unassembled WGS sequence"/>
</dbReference>
<dbReference type="EMBL" id="KI676770">
    <property type="protein sequence ID" value="ETL24413.1"/>
    <property type="molecule type" value="Genomic_DNA"/>
</dbReference>
<protein>
    <submittedName>
        <fullName evidence="2">Uncharacterized protein</fullName>
    </submittedName>
</protein>
<sequence length="87" mass="9077">MNSVVAVMLAENQCGGSPVLDLPRAPDTPELVNGSTIPASLCPLDGQRLEPTGCGTSNIGLHCWRKEVVTEGITVQRTPGSYVGQEG</sequence>
<organism evidence="2">
    <name type="scientific">Phytophthora nicotianae</name>
    <name type="common">Potato buckeye rot agent</name>
    <name type="synonym">Phytophthora parasitica</name>
    <dbReference type="NCBI Taxonomy" id="4792"/>
    <lineage>
        <taxon>Eukaryota</taxon>
        <taxon>Sar</taxon>
        <taxon>Stramenopiles</taxon>
        <taxon>Oomycota</taxon>
        <taxon>Peronosporomycetes</taxon>
        <taxon>Peronosporales</taxon>
        <taxon>Peronosporaceae</taxon>
        <taxon>Phytophthora</taxon>
    </lineage>
</organism>
<dbReference type="EMBL" id="KI689937">
    <property type="protein sequence ID" value="ETK70967.1"/>
    <property type="molecule type" value="Genomic_DNA"/>
</dbReference>
<dbReference type="VEuPathDB" id="FungiDB:PPTG_24479"/>
<evidence type="ECO:0000313" key="2">
    <source>
        <dbReference type="EMBL" id="ETL24413.1"/>
    </source>
</evidence>
<reference evidence="2" key="2">
    <citation type="submission" date="2013-11" db="EMBL/GenBank/DDBJ databases">
        <title>The Genome Sequence of Phytophthora parasitica CJ05E6.</title>
        <authorList>
            <consortium name="The Broad Institute Genomics Platform"/>
            <person name="Russ C."/>
            <person name="Tyler B."/>
            <person name="Panabieres F."/>
            <person name="Shan W."/>
            <person name="Tripathy S."/>
            <person name="Grunwald N."/>
            <person name="Machado M."/>
            <person name="Johnson C.S."/>
            <person name="Arredondo F."/>
            <person name="Hong C."/>
            <person name="Coffey M."/>
            <person name="Young S.K."/>
            <person name="Zeng Q."/>
            <person name="Gargeya S."/>
            <person name="Fitzgerald M."/>
            <person name="Abouelleil A."/>
            <person name="Alvarado L."/>
            <person name="Chapman S.B."/>
            <person name="Gainer-Dewar J."/>
            <person name="Goldberg J."/>
            <person name="Griggs A."/>
            <person name="Gujja S."/>
            <person name="Hansen M."/>
            <person name="Howarth C."/>
            <person name="Imamovic A."/>
            <person name="Ireland A."/>
            <person name="Larimer J."/>
            <person name="McCowan C."/>
            <person name="Murphy C."/>
            <person name="Pearson M."/>
            <person name="Poon T.W."/>
            <person name="Priest M."/>
            <person name="Roberts A."/>
            <person name="Saif S."/>
            <person name="Shea T."/>
            <person name="Sykes S."/>
            <person name="Wortman J."/>
            <person name="Nusbaum C."/>
            <person name="Birren B."/>
        </authorList>
    </citation>
    <scope>NUCLEOTIDE SEQUENCE [LARGE SCALE GENOMIC DNA]</scope>
    <source>
        <strain evidence="2">CJ05E6</strain>
    </source>
</reference>
<dbReference type="AlphaFoldDB" id="W2HTD5"/>
<evidence type="ECO:0000313" key="1">
    <source>
        <dbReference type="EMBL" id="ETK70967.1"/>
    </source>
</evidence>
<accession>W2HTD5</accession>
<gene>
    <name evidence="1" type="ORF">L915_21704</name>
    <name evidence="2" type="ORF">L916_21573</name>
</gene>
<name>W2HTD5_PHYNI</name>
<dbReference type="Proteomes" id="UP000053236">
    <property type="component" value="Unassembled WGS sequence"/>
</dbReference>